<keyword evidence="4" id="KW-0406">Ion transport</keyword>
<dbReference type="PANTHER" id="PTHR11878:SF65">
    <property type="entry name" value="NA_CA-EXCHANGE PROTEIN, ISOFORM G"/>
    <property type="match status" value="1"/>
</dbReference>
<accession>A0A1F6D9Z2</accession>
<evidence type="ECO:0000313" key="6">
    <source>
        <dbReference type="EMBL" id="OGG58263.1"/>
    </source>
</evidence>
<dbReference type="InterPro" id="IPR003644">
    <property type="entry name" value="Calx_beta"/>
</dbReference>
<evidence type="ECO:0000256" key="1">
    <source>
        <dbReference type="ARBA" id="ARBA00022729"/>
    </source>
</evidence>
<keyword evidence="1" id="KW-0732">Signal</keyword>
<dbReference type="GO" id="GO:0016020">
    <property type="term" value="C:membrane"/>
    <property type="evidence" value="ECO:0007669"/>
    <property type="project" value="InterPro"/>
</dbReference>
<reference evidence="6 7" key="1">
    <citation type="journal article" date="2016" name="Nat. Commun.">
        <title>Thousands of microbial genomes shed light on interconnected biogeochemical processes in an aquifer system.</title>
        <authorList>
            <person name="Anantharaman K."/>
            <person name="Brown C.T."/>
            <person name="Hug L.A."/>
            <person name="Sharon I."/>
            <person name="Castelle C.J."/>
            <person name="Probst A.J."/>
            <person name="Thomas B.C."/>
            <person name="Singh A."/>
            <person name="Wilkins M.J."/>
            <person name="Karaoz U."/>
            <person name="Brodie E.L."/>
            <person name="Williams K.H."/>
            <person name="Hubbard S.S."/>
            <person name="Banfield J.F."/>
        </authorList>
    </citation>
    <scope>NUCLEOTIDE SEQUENCE [LARGE SCALE GENOMIC DNA]</scope>
</reference>
<organism evidence="6 7">
    <name type="scientific">Candidatus Kaiserbacteria bacterium RIFCSPHIGHO2_01_FULL_56_24</name>
    <dbReference type="NCBI Taxonomy" id="1798487"/>
    <lineage>
        <taxon>Bacteria</taxon>
        <taxon>Candidatus Kaiseribacteriota</taxon>
    </lineage>
</organism>
<evidence type="ECO:0000259" key="5">
    <source>
        <dbReference type="SMART" id="SM00237"/>
    </source>
</evidence>
<dbReference type="SUPFAM" id="SSF141072">
    <property type="entry name" value="CalX-like"/>
    <property type="match status" value="3"/>
</dbReference>
<evidence type="ECO:0000256" key="2">
    <source>
        <dbReference type="ARBA" id="ARBA00022737"/>
    </source>
</evidence>
<dbReference type="PANTHER" id="PTHR11878">
    <property type="entry name" value="SODIUM/CALCIUM EXCHANGER"/>
    <property type="match status" value="1"/>
</dbReference>
<dbReference type="Gene3D" id="2.60.40.2030">
    <property type="match status" value="3"/>
</dbReference>
<keyword evidence="3" id="KW-0106">Calcium</keyword>
<dbReference type="AlphaFoldDB" id="A0A1F6D9Z2"/>
<feature type="domain" description="Calx-beta" evidence="5">
    <location>
        <begin position="84"/>
        <end position="192"/>
    </location>
</feature>
<dbReference type="GO" id="GO:0030001">
    <property type="term" value="P:metal ion transport"/>
    <property type="evidence" value="ECO:0007669"/>
    <property type="project" value="TreeGrafter"/>
</dbReference>
<keyword evidence="2" id="KW-0677">Repeat</keyword>
<sequence>MITFIRTGGAEGSVSVEYTLTDGTAKAAEDYVKSDGTLTFAAGETSRSLSIDIIDDDDSESDETLTVILAEPEGGAAIGSPTSATITIDDDEGGGGSQSGVNQPTLRFAALNYAMSEKEGSVTIIVERVGGSAGTASVSYATVEGTARSTIDYTTTTGTLQFAAGETEKSFSVPLKDDSSTEGNEKLQLKLTNPAGAVLDQERLTADLTIVDDEVITSGTGSLRFGEAEYTVGEDNDVLMVTVMRSGGTKGNVSVTIKSANGTAKATEDFEKVDTTITFRAGEAEKIFAITILSDDKDDPDELFTLSLSAPTNGAALGSPKDAEVMIQQ</sequence>
<dbReference type="Proteomes" id="UP000176377">
    <property type="component" value="Unassembled WGS sequence"/>
</dbReference>
<protein>
    <recommendedName>
        <fullName evidence="5">Calx-beta domain-containing protein</fullName>
    </recommendedName>
</protein>
<name>A0A1F6D9Z2_9BACT</name>
<feature type="domain" description="Calx-beta" evidence="5">
    <location>
        <begin position="206"/>
        <end position="309"/>
    </location>
</feature>
<feature type="domain" description="Calx-beta" evidence="5">
    <location>
        <begin position="1"/>
        <end position="70"/>
    </location>
</feature>
<dbReference type="Pfam" id="PF03160">
    <property type="entry name" value="Calx-beta"/>
    <property type="match status" value="3"/>
</dbReference>
<proteinExistence type="predicted"/>
<dbReference type="InterPro" id="IPR051171">
    <property type="entry name" value="CaCA"/>
</dbReference>
<comment type="caution">
    <text evidence="6">The sequence shown here is derived from an EMBL/GenBank/DDBJ whole genome shotgun (WGS) entry which is preliminary data.</text>
</comment>
<keyword evidence="4" id="KW-0813">Transport</keyword>
<evidence type="ECO:0000313" key="7">
    <source>
        <dbReference type="Proteomes" id="UP000176377"/>
    </source>
</evidence>
<dbReference type="GO" id="GO:0007154">
    <property type="term" value="P:cell communication"/>
    <property type="evidence" value="ECO:0007669"/>
    <property type="project" value="InterPro"/>
</dbReference>
<dbReference type="SMART" id="SM00237">
    <property type="entry name" value="Calx_beta"/>
    <property type="match status" value="3"/>
</dbReference>
<evidence type="ECO:0000256" key="4">
    <source>
        <dbReference type="ARBA" id="ARBA00023065"/>
    </source>
</evidence>
<dbReference type="EMBL" id="MFLA01000035">
    <property type="protein sequence ID" value="OGG58263.1"/>
    <property type="molecule type" value="Genomic_DNA"/>
</dbReference>
<evidence type="ECO:0000256" key="3">
    <source>
        <dbReference type="ARBA" id="ARBA00022837"/>
    </source>
</evidence>
<gene>
    <name evidence="6" type="ORF">A2765_05400</name>
</gene>
<dbReference type="InterPro" id="IPR038081">
    <property type="entry name" value="CalX-like_sf"/>
</dbReference>